<evidence type="ECO:0000313" key="15">
    <source>
        <dbReference type="Proteomes" id="UP000054454"/>
    </source>
</evidence>
<evidence type="ECO:0000256" key="12">
    <source>
        <dbReference type="ARBA" id="ARBA00049020"/>
    </source>
</evidence>
<comment type="similarity">
    <text evidence="3">Belongs to the HTP reductase family.</text>
</comment>
<dbReference type="InterPro" id="IPR024072">
    <property type="entry name" value="DHFR-like_dom_sf"/>
</dbReference>
<evidence type="ECO:0000256" key="5">
    <source>
        <dbReference type="ARBA" id="ARBA00015035"/>
    </source>
</evidence>
<comment type="catalytic activity">
    <reaction evidence="12">
        <text>2,5-diamino-6-(1-D-ribitylamino)pyrimidin-4(3H)-one 5'-phosphate + NADP(+) = 2,5-diamino-6-(1-D-ribosylamino)pyrimidin-4(3H)-one 5'-phosphate + NADPH + H(+)</text>
        <dbReference type="Rhea" id="RHEA:27278"/>
        <dbReference type="ChEBI" id="CHEBI:15378"/>
        <dbReference type="ChEBI" id="CHEBI:57783"/>
        <dbReference type="ChEBI" id="CHEBI:58349"/>
        <dbReference type="ChEBI" id="CHEBI:58890"/>
        <dbReference type="ChEBI" id="CHEBI:59545"/>
        <dbReference type="EC" id="1.1.1.302"/>
    </reaction>
</comment>
<evidence type="ECO:0000313" key="14">
    <source>
        <dbReference type="EMBL" id="KTW30292.1"/>
    </source>
</evidence>
<dbReference type="Proteomes" id="UP000054454">
    <property type="component" value="Unassembled WGS sequence"/>
</dbReference>
<dbReference type="OrthoDB" id="5432at2759"/>
<sequence length="264" mass="29361">MDQLNKMEQLNNEIEEFLSPYLPCLKSNDMNIKKPFLTLTYAQSLNCKIGTKTASPLVLSCLESKTLTHKLRIEHDAILVGVGTVESDNPNLNARISGSSELHYSLELQPIPIILDPSFRLKLTHESKIIQIAKNKWGRPPIILISENVNCNSCCKSLNTLESVGGKIVRVKTNANSMFEWHDILCTLSKLKIQSVMVEGGASVISSLLKEWKLIDSIIITISPIFIGDDNSIGIEGIDTLCNFRNISWKIFGKDVVFAGNLSF</sequence>
<dbReference type="Pfam" id="PF01872">
    <property type="entry name" value="RibD_C"/>
    <property type="match status" value="1"/>
</dbReference>
<proteinExistence type="inferred from homology"/>
<dbReference type="EC" id="1.1.1.302" evidence="4"/>
<dbReference type="GO" id="GO:0009231">
    <property type="term" value="P:riboflavin biosynthetic process"/>
    <property type="evidence" value="ECO:0007669"/>
    <property type="project" value="UniProtKB-KW"/>
</dbReference>
<keyword evidence="8" id="KW-0560">Oxidoreductase</keyword>
<dbReference type="GO" id="GO:0008703">
    <property type="term" value="F:5-amino-6-(5-phosphoribosylamino)uracil reductase activity"/>
    <property type="evidence" value="ECO:0007669"/>
    <property type="project" value="InterPro"/>
</dbReference>
<dbReference type="GeneID" id="28935571"/>
<name>A0A0W4ZPI9_PNEC8</name>
<evidence type="ECO:0000256" key="10">
    <source>
        <dbReference type="ARBA" id="ARBA00031630"/>
    </source>
</evidence>
<dbReference type="AlphaFoldDB" id="A0A0W4ZPI9"/>
<dbReference type="SUPFAM" id="SSF53597">
    <property type="entry name" value="Dihydrofolate reductase-like"/>
    <property type="match status" value="1"/>
</dbReference>
<evidence type="ECO:0000256" key="4">
    <source>
        <dbReference type="ARBA" id="ARBA00012851"/>
    </source>
</evidence>
<evidence type="ECO:0000256" key="1">
    <source>
        <dbReference type="ARBA" id="ARBA00003555"/>
    </source>
</evidence>
<comment type="catalytic activity">
    <reaction evidence="11">
        <text>2,5-diamino-6-(1-D-ribitylamino)pyrimidin-4(3H)-one 5'-phosphate + NAD(+) = 2,5-diamino-6-(1-D-ribosylamino)pyrimidin-4(3H)-one 5'-phosphate + NADH + H(+)</text>
        <dbReference type="Rhea" id="RHEA:27274"/>
        <dbReference type="ChEBI" id="CHEBI:15378"/>
        <dbReference type="ChEBI" id="CHEBI:57540"/>
        <dbReference type="ChEBI" id="CHEBI:57945"/>
        <dbReference type="ChEBI" id="CHEBI:58890"/>
        <dbReference type="ChEBI" id="CHEBI:59545"/>
        <dbReference type="EC" id="1.1.1.302"/>
    </reaction>
</comment>
<keyword evidence="15" id="KW-1185">Reference proteome</keyword>
<comment type="pathway">
    <text evidence="2">Cofactor biosynthesis; riboflavin biosynthesis.</text>
</comment>
<dbReference type="InterPro" id="IPR050765">
    <property type="entry name" value="Riboflavin_Biosynth_HTPR"/>
</dbReference>
<organism evidence="14 15">
    <name type="scientific">Pneumocystis carinii (strain B80)</name>
    <name type="common">Rat pneumocystis pneumonia agent</name>
    <name type="synonym">Pneumocystis carinii f. sp. carinii</name>
    <dbReference type="NCBI Taxonomy" id="1408658"/>
    <lineage>
        <taxon>Eukaryota</taxon>
        <taxon>Fungi</taxon>
        <taxon>Dikarya</taxon>
        <taxon>Ascomycota</taxon>
        <taxon>Taphrinomycotina</taxon>
        <taxon>Pneumocystomycetes</taxon>
        <taxon>Pneumocystaceae</taxon>
        <taxon>Pneumocystis</taxon>
    </lineage>
</organism>
<protein>
    <recommendedName>
        <fullName evidence="5">2,5-diamino-6-ribosylamino-4(3H)-pyrimidinone 5'-phosphate reductase</fullName>
        <ecNumber evidence="4">1.1.1.302</ecNumber>
    </recommendedName>
    <alternativeName>
        <fullName evidence="10">2,5-diamino-6-(5-phospho-D-ribosylamino)pyrimidin-4(3H)-one reductase</fullName>
    </alternativeName>
    <alternativeName>
        <fullName evidence="9">2,5-diamino-6-ribitylamino-4(3H)-pyrimidinone 5'-phosphate synthase</fullName>
    </alternativeName>
</protein>
<evidence type="ECO:0000256" key="8">
    <source>
        <dbReference type="ARBA" id="ARBA00023002"/>
    </source>
</evidence>
<comment type="function">
    <text evidence="1">Catalyzes an early step in riboflavin biosynthesis, the NADPH-dependent reduction of the ribose side chain of 2,5-diamino-6-ribosylamino-4(3H)-pyrimidinone 5'-phosphate, yielding 2,5-diamino-6-ribitylamino-4(3H)-pyrimidinone 5'-phosphate.</text>
</comment>
<evidence type="ECO:0000256" key="7">
    <source>
        <dbReference type="ARBA" id="ARBA00022857"/>
    </source>
</evidence>
<evidence type="ECO:0000256" key="11">
    <source>
        <dbReference type="ARBA" id="ARBA00047550"/>
    </source>
</evidence>
<dbReference type="VEuPathDB" id="FungiDB:T552_00767"/>
<keyword evidence="6" id="KW-0686">Riboflavin biosynthesis</keyword>
<gene>
    <name evidence="14" type="ORF">T552_00767</name>
</gene>
<feature type="domain" description="Bacterial bifunctional deaminase-reductase C-terminal" evidence="13">
    <location>
        <begin position="35"/>
        <end position="258"/>
    </location>
</feature>
<evidence type="ECO:0000259" key="13">
    <source>
        <dbReference type="Pfam" id="PF01872"/>
    </source>
</evidence>
<dbReference type="InterPro" id="IPR002734">
    <property type="entry name" value="RibDG_C"/>
</dbReference>
<dbReference type="EMBL" id="LFVZ01000003">
    <property type="protein sequence ID" value="KTW30292.1"/>
    <property type="molecule type" value="Genomic_DNA"/>
</dbReference>
<accession>A0A0W4ZPI9</accession>
<evidence type="ECO:0000256" key="2">
    <source>
        <dbReference type="ARBA" id="ARBA00005104"/>
    </source>
</evidence>
<dbReference type="Gene3D" id="3.40.430.10">
    <property type="entry name" value="Dihydrofolate Reductase, subunit A"/>
    <property type="match status" value="1"/>
</dbReference>
<dbReference type="PANTHER" id="PTHR38011:SF7">
    <property type="entry name" value="2,5-DIAMINO-6-RIBOSYLAMINO-4(3H)-PYRIMIDINONE 5'-PHOSPHATE REDUCTASE"/>
    <property type="match status" value="1"/>
</dbReference>
<evidence type="ECO:0000256" key="6">
    <source>
        <dbReference type="ARBA" id="ARBA00022619"/>
    </source>
</evidence>
<keyword evidence="7" id="KW-0521">NADP</keyword>
<comment type="caution">
    <text evidence="14">The sequence shown here is derived from an EMBL/GenBank/DDBJ whole genome shotgun (WGS) entry which is preliminary data.</text>
</comment>
<evidence type="ECO:0000256" key="3">
    <source>
        <dbReference type="ARBA" id="ARBA00009723"/>
    </source>
</evidence>
<dbReference type="PANTHER" id="PTHR38011">
    <property type="entry name" value="DIHYDROFOLATE REDUCTASE FAMILY PROTEIN (AFU_ORTHOLOGUE AFUA_8G06820)"/>
    <property type="match status" value="1"/>
</dbReference>
<evidence type="ECO:0000256" key="9">
    <source>
        <dbReference type="ARBA" id="ARBA00030073"/>
    </source>
</evidence>
<reference evidence="15" key="1">
    <citation type="journal article" date="2016" name="Nat. Commun.">
        <title>Genome analysis of three Pneumocystis species reveals adaptation mechanisms to life exclusively in mammalian hosts.</title>
        <authorList>
            <person name="Ma L."/>
            <person name="Chen Z."/>
            <person name="Huang D.W."/>
            <person name="Kutty G."/>
            <person name="Ishihara M."/>
            <person name="Wang H."/>
            <person name="Abouelleil A."/>
            <person name="Bishop L."/>
            <person name="Davey E."/>
            <person name="Deng R."/>
            <person name="Deng X."/>
            <person name="Fan L."/>
            <person name="Fantoni G."/>
            <person name="Fitzgerald M."/>
            <person name="Gogineni E."/>
            <person name="Goldberg J.M."/>
            <person name="Handley G."/>
            <person name="Hu X."/>
            <person name="Huber C."/>
            <person name="Jiao X."/>
            <person name="Jones K."/>
            <person name="Levin J.Z."/>
            <person name="Liu Y."/>
            <person name="Macdonald P."/>
            <person name="Melnikov A."/>
            <person name="Raley C."/>
            <person name="Sassi M."/>
            <person name="Sherman B.T."/>
            <person name="Song X."/>
            <person name="Sykes S."/>
            <person name="Tran B."/>
            <person name="Walsh L."/>
            <person name="Xia Y."/>
            <person name="Yang J."/>
            <person name="Young S."/>
            <person name="Zeng Q."/>
            <person name="Zheng X."/>
            <person name="Stephens R."/>
            <person name="Nusbaum C."/>
            <person name="Birren B.W."/>
            <person name="Azadi P."/>
            <person name="Lempicki R.A."/>
            <person name="Cuomo C.A."/>
            <person name="Kovacs J.A."/>
        </authorList>
    </citation>
    <scope>NUCLEOTIDE SEQUENCE [LARGE SCALE GENOMIC DNA]</scope>
    <source>
        <strain evidence="15">B80</strain>
    </source>
</reference>
<dbReference type="RefSeq" id="XP_018227083.1">
    <property type="nucleotide sequence ID" value="XM_018369369.1"/>
</dbReference>